<name>X1TRI4_9ZZZZ</name>
<dbReference type="AlphaFoldDB" id="X1TRI4"/>
<evidence type="ECO:0000259" key="6">
    <source>
        <dbReference type="PROSITE" id="PS50249"/>
    </source>
</evidence>
<feature type="domain" description="MPN" evidence="6">
    <location>
        <begin position="16"/>
        <end position="138"/>
    </location>
</feature>
<dbReference type="GO" id="GO:0046872">
    <property type="term" value="F:metal ion binding"/>
    <property type="evidence" value="ECO:0007669"/>
    <property type="project" value="UniProtKB-KW"/>
</dbReference>
<dbReference type="CDD" id="cd08071">
    <property type="entry name" value="MPN_DUF2466"/>
    <property type="match status" value="1"/>
</dbReference>
<evidence type="ECO:0000256" key="5">
    <source>
        <dbReference type="ARBA" id="ARBA00023049"/>
    </source>
</evidence>
<keyword evidence="1" id="KW-0645">Protease</keyword>
<dbReference type="InterPro" id="IPR020891">
    <property type="entry name" value="UPF0758_CS"/>
</dbReference>
<proteinExistence type="predicted"/>
<dbReference type="GO" id="GO:0008237">
    <property type="term" value="F:metallopeptidase activity"/>
    <property type="evidence" value="ECO:0007669"/>
    <property type="project" value="UniProtKB-KW"/>
</dbReference>
<evidence type="ECO:0000256" key="4">
    <source>
        <dbReference type="ARBA" id="ARBA00022833"/>
    </source>
</evidence>
<organism evidence="7">
    <name type="scientific">marine sediment metagenome</name>
    <dbReference type="NCBI Taxonomy" id="412755"/>
    <lineage>
        <taxon>unclassified sequences</taxon>
        <taxon>metagenomes</taxon>
        <taxon>ecological metagenomes</taxon>
    </lineage>
</organism>
<evidence type="ECO:0000256" key="1">
    <source>
        <dbReference type="ARBA" id="ARBA00022670"/>
    </source>
</evidence>
<keyword evidence="4" id="KW-0862">Zinc</keyword>
<dbReference type="PROSITE" id="PS50249">
    <property type="entry name" value="MPN"/>
    <property type="match status" value="1"/>
</dbReference>
<dbReference type="Pfam" id="PF04002">
    <property type="entry name" value="RadC"/>
    <property type="match status" value="1"/>
</dbReference>
<evidence type="ECO:0000313" key="7">
    <source>
        <dbReference type="EMBL" id="GAI90180.1"/>
    </source>
</evidence>
<comment type="caution">
    <text evidence="7">The sequence shown here is derived from an EMBL/GenBank/DDBJ whole genome shotgun (WGS) entry which is preliminary data.</text>
</comment>
<dbReference type="InterPro" id="IPR037518">
    <property type="entry name" value="MPN"/>
</dbReference>
<keyword evidence="5" id="KW-0482">Metalloprotease</keyword>
<reference evidence="7" key="1">
    <citation type="journal article" date="2014" name="Front. Microbiol.">
        <title>High frequency of phylogenetically diverse reductive dehalogenase-homologous genes in deep subseafloor sedimentary metagenomes.</title>
        <authorList>
            <person name="Kawai M."/>
            <person name="Futagami T."/>
            <person name="Toyoda A."/>
            <person name="Takaki Y."/>
            <person name="Nishi S."/>
            <person name="Hori S."/>
            <person name="Arai W."/>
            <person name="Tsubouchi T."/>
            <person name="Morono Y."/>
            <person name="Uchiyama I."/>
            <person name="Ito T."/>
            <person name="Fujiyama A."/>
            <person name="Inagaki F."/>
            <person name="Takami H."/>
        </authorList>
    </citation>
    <scope>NUCLEOTIDE SEQUENCE</scope>
    <source>
        <strain evidence="7">Expedition CK06-06</strain>
    </source>
</reference>
<dbReference type="PANTHER" id="PTHR30471:SF3">
    <property type="entry name" value="UPF0758 PROTEIN YEES-RELATED"/>
    <property type="match status" value="1"/>
</dbReference>
<gene>
    <name evidence="7" type="ORF">S12H4_38179</name>
</gene>
<accession>X1TRI4</accession>
<dbReference type="EMBL" id="BARW01022954">
    <property type="protein sequence ID" value="GAI90180.1"/>
    <property type="molecule type" value="Genomic_DNA"/>
</dbReference>
<dbReference type="SUPFAM" id="SSF102712">
    <property type="entry name" value="JAB1/MPN domain"/>
    <property type="match status" value="1"/>
</dbReference>
<dbReference type="InterPro" id="IPR001405">
    <property type="entry name" value="UPF0758"/>
</dbReference>
<evidence type="ECO:0000256" key="3">
    <source>
        <dbReference type="ARBA" id="ARBA00022801"/>
    </source>
</evidence>
<keyword evidence="3" id="KW-0378">Hydrolase</keyword>
<dbReference type="Gene3D" id="3.40.140.10">
    <property type="entry name" value="Cytidine Deaminase, domain 2"/>
    <property type="match status" value="1"/>
</dbReference>
<keyword evidence="2" id="KW-0479">Metal-binding</keyword>
<dbReference type="PANTHER" id="PTHR30471">
    <property type="entry name" value="DNA REPAIR PROTEIN RADC"/>
    <property type="match status" value="1"/>
</dbReference>
<dbReference type="PROSITE" id="PS01302">
    <property type="entry name" value="UPF0758"/>
    <property type="match status" value="1"/>
</dbReference>
<protein>
    <recommendedName>
        <fullName evidence="6">MPN domain-containing protein</fullName>
    </recommendedName>
</protein>
<evidence type="ECO:0000256" key="2">
    <source>
        <dbReference type="ARBA" id="ARBA00022723"/>
    </source>
</evidence>
<dbReference type="GO" id="GO:0006508">
    <property type="term" value="P:proteolysis"/>
    <property type="evidence" value="ECO:0007669"/>
    <property type="project" value="UniProtKB-KW"/>
</dbReference>
<sequence>MDFKVFQKPIIKNPFSFSSSAQVYEKMKGYQKADREIFVVLFLNSKNVVTNIEMHTIGSFDATAVYPHQIFRSALLNNASAIICVHNHPSGDPEPSLSDRDITKQITIGSYAVGIRLLDHVVLGDGGRYFSFADQGLIGDYEKESESKFKF</sequence>
<dbReference type="InterPro" id="IPR025657">
    <property type="entry name" value="RadC_JAB"/>
</dbReference>